<feature type="binding site" evidence="6 7">
    <location>
        <position position="19"/>
    </location>
    <ligand>
        <name>Zn(2+)</name>
        <dbReference type="ChEBI" id="CHEBI:29105"/>
    </ligand>
</feature>
<dbReference type="SUPFAM" id="SSF52540">
    <property type="entry name" value="P-loop containing nucleoside triphosphate hydrolases"/>
    <property type="match status" value="1"/>
</dbReference>
<dbReference type="SUPFAM" id="SSF57716">
    <property type="entry name" value="Glucocorticoid receptor-like (DNA-binding domain)"/>
    <property type="match status" value="1"/>
</dbReference>
<dbReference type="AlphaFoldDB" id="A0A0U4WNT5"/>
<dbReference type="GO" id="GO:0008270">
    <property type="term" value="F:zinc ion binding"/>
    <property type="evidence" value="ECO:0007669"/>
    <property type="project" value="UniProtKB-UniRule"/>
</dbReference>
<evidence type="ECO:0000256" key="6">
    <source>
        <dbReference type="HAMAP-Rule" id="MF_00175"/>
    </source>
</evidence>
<dbReference type="Proteomes" id="UP000064137">
    <property type="component" value="Chromosome"/>
</dbReference>
<evidence type="ECO:0000313" key="10">
    <source>
        <dbReference type="Proteomes" id="UP000064137"/>
    </source>
</evidence>
<dbReference type="OrthoDB" id="9804062at2"/>
<dbReference type="GO" id="GO:0051301">
    <property type="term" value="P:cell division"/>
    <property type="evidence" value="ECO:0007669"/>
    <property type="project" value="TreeGrafter"/>
</dbReference>
<dbReference type="InterPro" id="IPR038366">
    <property type="entry name" value="Znf_CppX_C4_sf"/>
</dbReference>
<evidence type="ECO:0000256" key="1">
    <source>
        <dbReference type="ARBA" id="ARBA00022723"/>
    </source>
</evidence>
<dbReference type="InterPro" id="IPR019489">
    <property type="entry name" value="Clp_ATPase_C"/>
</dbReference>
<protein>
    <recommendedName>
        <fullName evidence="6">ATP-dependent Clp protease ATP-binding subunit ClpX</fullName>
    </recommendedName>
</protein>
<dbReference type="EMBL" id="CP013987">
    <property type="protein sequence ID" value="ALZ84355.1"/>
    <property type="molecule type" value="Genomic_DNA"/>
</dbReference>
<gene>
    <name evidence="6" type="primary">clpX</name>
    <name evidence="9" type="ORF">APT59_09100</name>
</gene>
<evidence type="ECO:0000256" key="5">
    <source>
        <dbReference type="ARBA" id="ARBA00023186"/>
    </source>
</evidence>
<keyword evidence="1 6" id="KW-0479">Metal-binding</keyword>
<dbReference type="InterPro" id="IPR003593">
    <property type="entry name" value="AAA+_ATPase"/>
</dbReference>
<dbReference type="NCBIfam" id="NF003745">
    <property type="entry name" value="PRK05342.1"/>
    <property type="match status" value="1"/>
</dbReference>
<comment type="subunit">
    <text evidence="6">Component of the ClpX-ClpP complex. Forms a hexameric ring that, in the presence of ATP, binds to fourteen ClpP subunits assembled into a disk-like structure with a central cavity, resembling the structure of eukaryotic proteasomes.</text>
</comment>
<dbReference type="GO" id="GO:0051082">
    <property type="term" value="F:unfolded protein binding"/>
    <property type="evidence" value="ECO:0007669"/>
    <property type="project" value="UniProtKB-UniRule"/>
</dbReference>
<dbReference type="PROSITE" id="PS51902">
    <property type="entry name" value="CLPX_ZB"/>
    <property type="match status" value="1"/>
</dbReference>
<dbReference type="SMART" id="SM01086">
    <property type="entry name" value="ClpB_D2-small"/>
    <property type="match status" value="1"/>
</dbReference>
<dbReference type="GO" id="GO:0051603">
    <property type="term" value="P:proteolysis involved in protein catabolic process"/>
    <property type="evidence" value="ECO:0007669"/>
    <property type="project" value="TreeGrafter"/>
</dbReference>
<evidence type="ECO:0000256" key="7">
    <source>
        <dbReference type="PROSITE-ProRule" id="PRU01250"/>
    </source>
</evidence>
<organism evidence="9 10">
    <name type="scientific">Pseudomonas oryzihabitans</name>
    <dbReference type="NCBI Taxonomy" id="47885"/>
    <lineage>
        <taxon>Bacteria</taxon>
        <taxon>Pseudomonadati</taxon>
        <taxon>Pseudomonadota</taxon>
        <taxon>Gammaproteobacteria</taxon>
        <taxon>Pseudomonadales</taxon>
        <taxon>Pseudomonadaceae</taxon>
        <taxon>Pseudomonas</taxon>
    </lineage>
</organism>
<dbReference type="InterPro" id="IPR050052">
    <property type="entry name" value="ATP-dep_Clp_protease_ClpX"/>
</dbReference>
<feature type="binding site" evidence="6 7">
    <location>
        <position position="41"/>
    </location>
    <ligand>
        <name>Zn(2+)</name>
        <dbReference type="ChEBI" id="CHEBI:29105"/>
    </ligand>
</feature>
<dbReference type="GO" id="GO:0046983">
    <property type="term" value="F:protein dimerization activity"/>
    <property type="evidence" value="ECO:0007669"/>
    <property type="project" value="UniProtKB-UniRule"/>
</dbReference>
<feature type="domain" description="ClpX-type ZB" evidence="8">
    <location>
        <begin position="4"/>
        <end position="57"/>
    </location>
</feature>
<dbReference type="InterPro" id="IPR004487">
    <property type="entry name" value="Clp_protease_ATP-bd_su_ClpX"/>
</dbReference>
<keyword evidence="3 6" id="KW-0862">Zinc</keyword>
<dbReference type="InterPro" id="IPR059188">
    <property type="entry name" value="Znf_CLPX-like"/>
</dbReference>
<dbReference type="InterPro" id="IPR027417">
    <property type="entry name" value="P-loop_NTPase"/>
</dbReference>
<dbReference type="Pfam" id="PF07724">
    <property type="entry name" value="AAA_2"/>
    <property type="match status" value="1"/>
</dbReference>
<evidence type="ECO:0000256" key="3">
    <source>
        <dbReference type="ARBA" id="ARBA00022833"/>
    </source>
</evidence>
<dbReference type="SMART" id="SM00382">
    <property type="entry name" value="AAA"/>
    <property type="match status" value="1"/>
</dbReference>
<dbReference type="HAMAP" id="MF_00175">
    <property type="entry name" value="ClpX"/>
    <property type="match status" value="1"/>
</dbReference>
<dbReference type="GO" id="GO:0016887">
    <property type="term" value="F:ATP hydrolysis activity"/>
    <property type="evidence" value="ECO:0007669"/>
    <property type="project" value="InterPro"/>
</dbReference>
<dbReference type="PANTHER" id="PTHR48102:SF7">
    <property type="entry name" value="ATP-DEPENDENT CLP PROTEASE ATP-BINDING SUBUNIT CLPX-LIKE, MITOCHONDRIAL"/>
    <property type="match status" value="1"/>
</dbReference>
<evidence type="ECO:0000256" key="4">
    <source>
        <dbReference type="ARBA" id="ARBA00022840"/>
    </source>
</evidence>
<evidence type="ECO:0000256" key="2">
    <source>
        <dbReference type="ARBA" id="ARBA00022741"/>
    </source>
</evidence>
<dbReference type="Gene3D" id="6.20.220.10">
    <property type="entry name" value="ClpX chaperone, C4-type zinc finger domain"/>
    <property type="match status" value="1"/>
</dbReference>
<keyword evidence="5 6" id="KW-0143">Chaperone</keyword>
<feature type="binding site" evidence="6 7">
    <location>
        <position position="38"/>
    </location>
    <ligand>
        <name>Zn(2+)</name>
        <dbReference type="ChEBI" id="CHEBI:29105"/>
    </ligand>
</feature>
<feature type="binding site" evidence="6">
    <location>
        <begin position="121"/>
        <end position="128"/>
    </location>
    <ligand>
        <name>ATP</name>
        <dbReference type="ChEBI" id="CHEBI:30616"/>
    </ligand>
</feature>
<dbReference type="Pfam" id="PF06689">
    <property type="entry name" value="zf-C4_ClpX"/>
    <property type="match status" value="1"/>
</dbReference>
<evidence type="ECO:0000313" key="9">
    <source>
        <dbReference type="EMBL" id="ALZ84355.1"/>
    </source>
</evidence>
<dbReference type="InterPro" id="IPR046425">
    <property type="entry name" value="ClpX_bact"/>
</dbReference>
<dbReference type="GO" id="GO:0009376">
    <property type="term" value="C:HslUV protease complex"/>
    <property type="evidence" value="ECO:0007669"/>
    <property type="project" value="TreeGrafter"/>
</dbReference>
<dbReference type="KEGG" id="por:APT59_09100"/>
<accession>A0A0U4WNT5</accession>
<keyword evidence="9" id="KW-0645">Protease</keyword>
<dbReference type="NCBIfam" id="TIGR00382">
    <property type="entry name" value="clpX"/>
    <property type="match status" value="1"/>
</dbReference>
<dbReference type="Pfam" id="PF10431">
    <property type="entry name" value="ClpB_D2-small"/>
    <property type="match status" value="1"/>
</dbReference>
<keyword evidence="9" id="KW-0378">Hydrolase</keyword>
<keyword evidence="2 6" id="KW-0547">Nucleotide-binding</keyword>
<reference evidence="9 10" key="1">
    <citation type="submission" date="2016-01" db="EMBL/GenBank/DDBJ databases">
        <title>Annotation of Pseudomonas oryzihabitans USDA-ARS-USMARC-56511.</title>
        <authorList>
            <person name="Harhay G.P."/>
            <person name="Harhay D.M."/>
            <person name="Smith T.P.L."/>
            <person name="Bono J.L."/>
            <person name="Heaton M.P."/>
            <person name="Clawson M.L."/>
            <person name="Chitko-Mckown C.G."/>
            <person name="Capik S.F."/>
            <person name="DeDonder K.D."/>
            <person name="Apley M.D."/>
            <person name="Lubbers B.V."/>
            <person name="White B.J."/>
            <person name="Larson R.L."/>
        </authorList>
    </citation>
    <scope>NUCLEOTIDE SEQUENCE [LARGE SCALE GENOMIC DNA]</scope>
    <source>
        <strain evidence="9 10">USDA-ARS-USMARC-56511</strain>
    </source>
</reference>
<dbReference type="GO" id="GO:0008233">
    <property type="term" value="F:peptidase activity"/>
    <property type="evidence" value="ECO:0007669"/>
    <property type="project" value="UniProtKB-KW"/>
</dbReference>
<dbReference type="GO" id="GO:0005524">
    <property type="term" value="F:ATP binding"/>
    <property type="evidence" value="ECO:0007669"/>
    <property type="project" value="UniProtKB-UniRule"/>
</dbReference>
<dbReference type="FunFam" id="3.40.50.300:FF:000005">
    <property type="entry name" value="ATP-dependent Clp protease ATP-binding subunit ClpX"/>
    <property type="match status" value="1"/>
</dbReference>
<dbReference type="SMART" id="SM00994">
    <property type="entry name" value="zf-C4_ClpX"/>
    <property type="match status" value="1"/>
</dbReference>
<dbReference type="Gene3D" id="3.40.50.300">
    <property type="entry name" value="P-loop containing nucleotide triphosphate hydrolases"/>
    <property type="match status" value="1"/>
</dbReference>
<dbReference type="RefSeq" id="WP_059314551.1">
    <property type="nucleotide sequence ID" value="NZ_CP013987.1"/>
</dbReference>
<evidence type="ECO:0000259" key="8">
    <source>
        <dbReference type="PROSITE" id="PS51902"/>
    </source>
</evidence>
<dbReference type="Gene3D" id="1.10.8.60">
    <property type="match status" value="1"/>
</dbReference>
<comment type="similarity">
    <text evidence="6 7">Belongs to the ClpX chaperone family.</text>
</comment>
<comment type="function">
    <text evidence="6">ATP-dependent specificity component of the Clp protease. It directs the protease to specific substrates. Can perform chaperone functions in the absence of ClpP.</text>
</comment>
<dbReference type="InterPro" id="IPR003959">
    <property type="entry name" value="ATPase_AAA_core"/>
</dbReference>
<sequence length="426" mass="46920">MTDTRNSDDNGKLLYCSFCGKSQHEVRKLIAGPSVFICDECVDLCNDIIREEVQEAQAESNAHKLPAPKEISAILDQYVIGQQRAKRVLAVAVYNHYKRLNQREKKDDVELGKSNILLIGPTGSGKTLLAETLARLLNVPFTIADATTLTEAGYVGEDVENIIQKLLQKCDYDVEKAQMGIVYIDEIDKISRKSDNPSITRDVSGEGVQQALLKLIEGTVASVPPQGGRKHPQQEFLQVDTRNILFICGGAFAGLEKVIQNRSTKGGGIGFNAEVRSQELGKKIGESLRDAEPEDLVKFGLIPEFVGRLPVIATLDELDEPALMQILTEPKNALTKQYAKLFEMEDVDLEFRPDALKAVARKALERKTGARGLRSILEGILLETMYEIPSQKEVSKVVIDESVIDGSSQPLLIYENTEPAKAAPDA</sequence>
<name>A0A0U4WNT5_9PSED</name>
<proteinExistence type="inferred from homology"/>
<dbReference type="GO" id="GO:0140662">
    <property type="term" value="F:ATP-dependent protein folding chaperone"/>
    <property type="evidence" value="ECO:0007669"/>
    <property type="project" value="InterPro"/>
</dbReference>
<dbReference type="PANTHER" id="PTHR48102">
    <property type="entry name" value="ATP-DEPENDENT CLP PROTEASE ATP-BINDING SUBUNIT CLPX-LIKE, MITOCHONDRIAL-RELATED"/>
    <property type="match status" value="1"/>
</dbReference>
<feature type="binding site" evidence="6 7">
    <location>
        <position position="16"/>
    </location>
    <ligand>
        <name>Zn(2+)</name>
        <dbReference type="ChEBI" id="CHEBI:29105"/>
    </ligand>
</feature>
<dbReference type="InterPro" id="IPR010603">
    <property type="entry name" value="Znf_CppX_C4"/>
</dbReference>
<dbReference type="FunFam" id="1.10.8.60:FF:000002">
    <property type="entry name" value="ATP-dependent Clp protease ATP-binding subunit ClpX"/>
    <property type="match status" value="1"/>
</dbReference>
<dbReference type="CDD" id="cd19497">
    <property type="entry name" value="RecA-like_ClpX"/>
    <property type="match status" value="1"/>
</dbReference>
<keyword evidence="4 6" id="KW-0067">ATP-binding</keyword>